<feature type="transmembrane region" description="Helical" evidence="1">
    <location>
        <begin position="6"/>
        <end position="26"/>
    </location>
</feature>
<dbReference type="EMBL" id="JADPKZ010000023">
    <property type="protein sequence ID" value="MBF8376612.1"/>
    <property type="molecule type" value="Genomic_DNA"/>
</dbReference>
<reference evidence="2 3" key="1">
    <citation type="submission" date="2020-11" db="EMBL/GenBank/DDBJ databases">
        <title>Genomic insight of Alicyclobacillus mali FL 18 reveals a new arsenic-resistant strain, with potential in environmental biotechnology.</title>
        <authorList>
            <person name="Fiorentino G."/>
            <person name="Gallo G."/>
            <person name="Aulitto M."/>
        </authorList>
    </citation>
    <scope>NUCLEOTIDE SEQUENCE [LARGE SCALE GENOMIC DNA]</scope>
    <source>
        <strain evidence="2 3">FL 18</strain>
    </source>
</reference>
<feature type="transmembrane region" description="Helical" evidence="1">
    <location>
        <begin position="46"/>
        <end position="64"/>
    </location>
</feature>
<dbReference type="NCBIfam" id="TIGR02893">
    <property type="entry name" value="spore_yabQ"/>
    <property type="match status" value="1"/>
</dbReference>
<keyword evidence="1" id="KW-0812">Transmembrane</keyword>
<comment type="caution">
    <text evidence="2">The sequence shown here is derived from an EMBL/GenBank/DDBJ whole genome shotgun (WGS) entry which is preliminary data.</text>
</comment>
<sequence>MSAGQNVAYVLWMIASGVAMGAVFDWYNTISGGFRWLRRLRPLCDLAFWMASAFLVYLLTFRTIDGEFRIWTLVLLAVGYGLYRLTLRRRVMRSAFAVVAVIRFIVRIVRRALEMVVVWPLRLLARLALGVGRALYRAGLVVENGLCRMVAILFAVVTFPVRRYVRRDAAWRKKLAAWQEDFWQRASNWLIQSRESAR</sequence>
<proteinExistence type="predicted"/>
<protein>
    <submittedName>
        <fullName evidence="2">Spore cortex biosynthesis protein YabQ</fullName>
    </submittedName>
</protein>
<evidence type="ECO:0000313" key="2">
    <source>
        <dbReference type="EMBL" id="MBF8376612.1"/>
    </source>
</evidence>
<dbReference type="Proteomes" id="UP000642910">
    <property type="component" value="Unassembled WGS sequence"/>
</dbReference>
<keyword evidence="1" id="KW-0472">Membrane</keyword>
<gene>
    <name evidence="2" type="ORF">IW967_01810</name>
</gene>
<evidence type="ECO:0000256" key="1">
    <source>
        <dbReference type="SAM" id="Phobius"/>
    </source>
</evidence>
<accession>A0ABS0EZZ3</accession>
<feature type="transmembrane region" description="Helical" evidence="1">
    <location>
        <begin position="70"/>
        <end position="87"/>
    </location>
</feature>
<organism evidence="2 3">
    <name type="scientific">Alicyclobacillus mali</name>
    <name type="common">ex Roth et al. 2021</name>
    <dbReference type="NCBI Taxonomy" id="1123961"/>
    <lineage>
        <taxon>Bacteria</taxon>
        <taxon>Bacillati</taxon>
        <taxon>Bacillota</taxon>
        <taxon>Bacilli</taxon>
        <taxon>Bacillales</taxon>
        <taxon>Alicyclobacillaceae</taxon>
        <taxon>Alicyclobacillus</taxon>
    </lineage>
</organism>
<keyword evidence="1" id="KW-1133">Transmembrane helix</keyword>
<evidence type="ECO:0000313" key="3">
    <source>
        <dbReference type="Proteomes" id="UP000642910"/>
    </source>
</evidence>
<keyword evidence="3" id="KW-1185">Reference proteome</keyword>
<name>A0ABS0EZZ3_9BACL</name>
<dbReference type="InterPro" id="IPR019074">
    <property type="entry name" value="YabQ"/>
</dbReference>
<dbReference type="RefSeq" id="WP_195866933.1">
    <property type="nucleotide sequence ID" value="NZ_JADPKZ010000023.1"/>
</dbReference>
<dbReference type="Pfam" id="PF09578">
    <property type="entry name" value="Spore_YabQ"/>
    <property type="match status" value="1"/>
</dbReference>